<evidence type="ECO:0000256" key="2">
    <source>
        <dbReference type="ARBA" id="ARBA00022741"/>
    </source>
</evidence>
<keyword evidence="9" id="KW-1185">Reference proteome</keyword>
<feature type="binding site" evidence="6">
    <location>
        <begin position="48"/>
        <end position="52"/>
    </location>
    <ligand>
        <name>GTP</name>
        <dbReference type="ChEBI" id="CHEBI:37565"/>
    </ligand>
</feature>
<keyword evidence="4 6" id="KW-0342">GTP-binding</keyword>
<evidence type="ECO:0000313" key="9">
    <source>
        <dbReference type="Proteomes" id="UP001209540"/>
    </source>
</evidence>
<accession>A0AAD5PDF5</accession>
<evidence type="ECO:0000256" key="4">
    <source>
        <dbReference type="ARBA" id="ARBA00023134"/>
    </source>
</evidence>
<dbReference type="GO" id="GO:0001664">
    <property type="term" value="F:G protein-coupled receptor binding"/>
    <property type="evidence" value="ECO:0007669"/>
    <property type="project" value="InterPro"/>
</dbReference>
<keyword evidence="1 7" id="KW-0479">Metal-binding</keyword>
<reference evidence="8" key="1">
    <citation type="journal article" date="2022" name="IScience">
        <title>Evolution of zygomycete secretomes and the origins of terrestrial fungal ecologies.</title>
        <authorList>
            <person name="Chang Y."/>
            <person name="Wang Y."/>
            <person name="Mondo S."/>
            <person name="Ahrendt S."/>
            <person name="Andreopoulos W."/>
            <person name="Barry K."/>
            <person name="Beard J."/>
            <person name="Benny G.L."/>
            <person name="Blankenship S."/>
            <person name="Bonito G."/>
            <person name="Cuomo C."/>
            <person name="Desiro A."/>
            <person name="Gervers K.A."/>
            <person name="Hundley H."/>
            <person name="Kuo A."/>
            <person name="LaButti K."/>
            <person name="Lang B.F."/>
            <person name="Lipzen A."/>
            <person name="O'Donnell K."/>
            <person name="Pangilinan J."/>
            <person name="Reynolds N."/>
            <person name="Sandor L."/>
            <person name="Smith M.E."/>
            <person name="Tsang A."/>
            <person name="Grigoriev I.V."/>
            <person name="Stajich J.E."/>
            <person name="Spatafora J.W."/>
        </authorList>
    </citation>
    <scope>NUCLEOTIDE SEQUENCE</scope>
    <source>
        <strain evidence="8">RSA 2281</strain>
    </source>
</reference>
<keyword evidence="2 6" id="KW-0547">Nucleotide-binding</keyword>
<dbReference type="InterPro" id="IPR002975">
    <property type="entry name" value="Fungi_Gprotein_alpha"/>
</dbReference>
<gene>
    <name evidence="8" type="ORF">BDA99DRAFT_582391</name>
</gene>
<evidence type="ECO:0000256" key="3">
    <source>
        <dbReference type="ARBA" id="ARBA00022842"/>
    </source>
</evidence>
<dbReference type="GO" id="GO:0005525">
    <property type="term" value="F:GTP binding"/>
    <property type="evidence" value="ECO:0007669"/>
    <property type="project" value="UniProtKB-KW"/>
</dbReference>
<reference evidence="8" key="2">
    <citation type="submission" date="2023-02" db="EMBL/GenBank/DDBJ databases">
        <authorList>
            <consortium name="DOE Joint Genome Institute"/>
            <person name="Mondo S.J."/>
            <person name="Chang Y."/>
            <person name="Wang Y."/>
            <person name="Ahrendt S."/>
            <person name="Andreopoulos W."/>
            <person name="Barry K."/>
            <person name="Beard J."/>
            <person name="Benny G.L."/>
            <person name="Blankenship S."/>
            <person name="Bonito G."/>
            <person name="Cuomo C."/>
            <person name="Desiro A."/>
            <person name="Gervers K.A."/>
            <person name="Hundley H."/>
            <person name="Kuo A."/>
            <person name="LaButti K."/>
            <person name="Lang B.F."/>
            <person name="Lipzen A."/>
            <person name="O'Donnell K."/>
            <person name="Pangilinan J."/>
            <person name="Reynolds N."/>
            <person name="Sandor L."/>
            <person name="Smith M.W."/>
            <person name="Tsang A."/>
            <person name="Grigoriev I.V."/>
            <person name="Stajich J.E."/>
            <person name="Spatafora J.W."/>
        </authorList>
    </citation>
    <scope>NUCLEOTIDE SEQUENCE</scope>
    <source>
        <strain evidence="8">RSA 2281</strain>
    </source>
</reference>
<dbReference type="GO" id="GO:0000750">
    <property type="term" value="P:pheromone-dependent signal transduction involved in conjugation with cellular fusion"/>
    <property type="evidence" value="ECO:0007669"/>
    <property type="project" value="TreeGrafter"/>
</dbReference>
<dbReference type="InterPro" id="IPR027417">
    <property type="entry name" value="P-loop_NTPase"/>
</dbReference>
<dbReference type="Proteomes" id="UP001209540">
    <property type="component" value="Unassembled WGS sequence"/>
</dbReference>
<dbReference type="Gene3D" id="3.40.50.300">
    <property type="entry name" value="P-loop containing nucleotide triphosphate hydrolases"/>
    <property type="match status" value="1"/>
</dbReference>
<dbReference type="GO" id="GO:0005834">
    <property type="term" value="C:heterotrimeric G-protein complex"/>
    <property type="evidence" value="ECO:0007669"/>
    <property type="project" value="InterPro"/>
</dbReference>
<proteinExistence type="predicted"/>
<dbReference type="PANTHER" id="PTHR10218">
    <property type="entry name" value="GTP-BINDING PROTEIN ALPHA SUBUNIT"/>
    <property type="match status" value="1"/>
</dbReference>
<keyword evidence="3 7" id="KW-0460">Magnesium</keyword>
<sequence length="200" mass="23449">ISYYEQLDTLWTADYVPSEQDIVRCRVKTVGIVETTVNMGALTYRIVDVGGQRSERRKWIHCFEDVTAIIFVVAMSGYDKVLIEDWNSVSMLDAMMLFENISNSHWFQKTSMILLLNKIDIFRKKIKYSPISNYFDDYQGGEDYDKAITYFRKRFEWLSANPRKSIYTHCTDATDRTILKRVMTAVLDIIMTENVNNLML</sequence>
<dbReference type="EMBL" id="JAIXMP010000016">
    <property type="protein sequence ID" value="KAI9260663.1"/>
    <property type="molecule type" value="Genomic_DNA"/>
</dbReference>
<evidence type="ECO:0000256" key="5">
    <source>
        <dbReference type="ARBA" id="ARBA00023224"/>
    </source>
</evidence>
<dbReference type="SUPFAM" id="SSF47895">
    <property type="entry name" value="Transducin (alpha subunit), insertion domain"/>
    <property type="match status" value="1"/>
</dbReference>
<dbReference type="GO" id="GO:0007186">
    <property type="term" value="P:G protein-coupled receptor signaling pathway"/>
    <property type="evidence" value="ECO:0007669"/>
    <property type="project" value="InterPro"/>
</dbReference>
<feature type="binding site" evidence="6">
    <location>
        <begin position="117"/>
        <end position="120"/>
    </location>
    <ligand>
        <name>GTP</name>
        <dbReference type="ChEBI" id="CHEBI:37565"/>
    </ligand>
</feature>
<dbReference type="PRINTS" id="PR00318">
    <property type="entry name" value="GPROTEINA"/>
</dbReference>
<dbReference type="PANTHER" id="PTHR10218:SF242">
    <property type="entry name" value="GUANINE NUCLEOTIDE-BINDING PROTEIN ALPHA-1 SUBUNIT"/>
    <property type="match status" value="1"/>
</dbReference>
<dbReference type="GO" id="GO:0031683">
    <property type="term" value="F:G-protein beta/gamma-subunit complex binding"/>
    <property type="evidence" value="ECO:0007669"/>
    <property type="project" value="InterPro"/>
</dbReference>
<feature type="non-terminal residue" evidence="8">
    <location>
        <position position="200"/>
    </location>
</feature>
<dbReference type="PRINTS" id="PR01241">
    <property type="entry name" value="GPROTEINAFNG"/>
</dbReference>
<evidence type="ECO:0000256" key="7">
    <source>
        <dbReference type="PIRSR" id="PIRSR601019-2"/>
    </source>
</evidence>
<name>A0AAD5PDF5_9FUNG</name>
<dbReference type="CDD" id="cd00066">
    <property type="entry name" value="G-alpha"/>
    <property type="match status" value="1"/>
</dbReference>
<dbReference type="GO" id="GO:0046872">
    <property type="term" value="F:metal ion binding"/>
    <property type="evidence" value="ECO:0007669"/>
    <property type="project" value="UniProtKB-KW"/>
</dbReference>
<dbReference type="SMART" id="SM00275">
    <property type="entry name" value="G_alpha"/>
    <property type="match status" value="1"/>
</dbReference>
<evidence type="ECO:0000256" key="1">
    <source>
        <dbReference type="ARBA" id="ARBA00022723"/>
    </source>
</evidence>
<dbReference type="GO" id="GO:0003924">
    <property type="term" value="F:GTPase activity"/>
    <property type="evidence" value="ECO:0007669"/>
    <property type="project" value="InterPro"/>
</dbReference>
<dbReference type="SUPFAM" id="SSF52540">
    <property type="entry name" value="P-loop containing nucleoside triphosphate hydrolases"/>
    <property type="match status" value="1"/>
</dbReference>
<evidence type="ECO:0000313" key="8">
    <source>
        <dbReference type="EMBL" id="KAI9260663.1"/>
    </source>
</evidence>
<dbReference type="PROSITE" id="PS51882">
    <property type="entry name" value="G_ALPHA"/>
    <property type="match status" value="1"/>
</dbReference>
<dbReference type="Pfam" id="PF00503">
    <property type="entry name" value="G-alpha"/>
    <property type="match status" value="1"/>
</dbReference>
<feature type="binding site" evidence="6">
    <location>
        <position position="173"/>
    </location>
    <ligand>
        <name>GTP</name>
        <dbReference type="ChEBI" id="CHEBI:37565"/>
    </ligand>
</feature>
<dbReference type="InterPro" id="IPR011025">
    <property type="entry name" value="GproteinA_insert"/>
</dbReference>
<evidence type="ECO:0000256" key="6">
    <source>
        <dbReference type="PIRSR" id="PIRSR601019-1"/>
    </source>
</evidence>
<dbReference type="InterPro" id="IPR001019">
    <property type="entry name" value="Gprotein_alpha_su"/>
</dbReference>
<protein>
    <submittedName>
        <fullName evidence="8">Guanine nucleotide binding protein, alpha subunit</fullName>
    </submittedName>
</protein>
<keyword evidence="5" id="KW-0807">Transducer</keyword>
<dbReference type="AlphaFoldDB" id="A0AAD5PDF5"/>
<dbReference type="GO" id="GO:0005737">
    <property type="term" value="C:cytoplasm"/>
    <property type="evidence" value="ECO:0007669"/>
    <property type="project" value="TreeGrafter"/>
</dbReference>
<feature type="binding site" evidence="7">
    <location>
        <position position="29"/>
    </location>
    <ligand>
        <name>Mg(2+)</name>
        <dbReference type="ChEBI" id="CHEBI:18420"/>
    </ligand>
</feature>
<organism evidence="8 9">
    <name type="scientific">Phascolomyces articulosus</name>
    <dbReference type="NCBI Taxonomy" id="60185"/>
    <lineage>
        <taxon>Eukaryota</taxon>
        <taxon>Fungi</taxon>
        <taxon>Fungi incertae sedis</taxon>
        <taxon>Mucoromycota</taxon>
        <taxon>Mucoromycotina</taxon>
        <taxon>Mucoromycetes</taxon>
        <taxon>Mucorales</taxon>
        <taxon>Lichtheimiaceae</taxon>
        <taxon>Phascolomyces</taxon>
    </lineage>
</organism>
<comment type="caution">
    <text evidence="8">The sequence shown here is derived from an EMBL/GenBank/DDBJ whole genome shotgun (WGS) entry which is preliminary data.</text>
</comment>
<dbReference type="FunFam" id="3.40.50.300:FF:000563">
    <property type="entry name" value="Guanine nucleotide-binding protein alpha subunit"/>
    <property type="match status" value="1"/>
</dbReference>